<dbReference type="GeneID" id="37042921"/>
<evidence type="ECO:0000256" key="8">
    <source>
        <dbReference type="SAM" id="MobiDB-lite"/>
    </source>
</evidence>
<protein>
    <recommendedName>
        <fullName evidence="7">rRNA adenine N(6)-methyltransferase</fullName>
        <ecNumber evidence="7">2.1.1.-</ecNumber>
    </recommendedName>
</protein>
<dbReference type="InterPro" id="IPR029063">
    <property type="entry name" value="SAM-dependent_MTases_sf"/>
</dbReference>
<name>A0A316YS17_9BASI</name>
<dbReference type="AlphaFoldDB" id="A0A316YS17"/>
<comment type="caution">
    <text evidence="6">Lacks conserved residue(s) required for the propagation of feature annotation.</text>
</comment>
<dbReference type="EMBL" id="KZ819635">
    <property type="protein sequence ID" value="PWN91458.1"/>
    <property type="molecule type" value="Genomic_DNA"/>
</dbReference>
<dbReference type="Pfam" id="PF00398">
    <property type="entry name" value="RrnaAD"/>
    <property type="match status" value="1"/>
</dbReference>
<comment type="similarity">
    <text evidence="6 7">Belongs to the class I-like SAM-binding methyltransferase superfamily. rRNA adenine N(6)-methyltransferase family.</text>
</comment>
<dbReference type="Gene3D" id="1.10.8.100">
    <property type="entry name" value="Ribosomal RNA adenine dimethylase-like, domain 2"/>
    <property type="match status" value="1"/>
</dbReference>
<dbReference type="PANTHER" id="PTHR11727">
    <property type="entry name" value="DIMETHYLADENOSINE TRANSFERASE"/>
    <property type="match status" value="1"/>
</dbReference>
<feature type="region of interest" description="Disordered" evidence="8">
    <location>
        <begin position="23"/>
        <end position="128"/>
    </location>
</feature>
<proteinExistence type="inferred from homology"/>
<evidence type="ECO:0000256" key="5">
    <source>
        <dbReference type="ARBA" id="ARBA00024915"/>
    </source>
</evidence>
<dbReference type="STRING" id="215250.A0A316YS17"/>
<keyword evidence="3 6" id="KW-0949">S-adenosyl-L-methionine</keyword>
<reference evidence="9 10" key="1">
    <citation type="journal article" date="2018" name="Mol. Biol. Evol.">
        <title>Broad Genomic Sampling Reveals a Smut Pathogenic Ancestry of the Fungal Clade Ustilaginomycotina.</title>
        <authorList>
            <person name="Kijpornyongpan T."/>
            <person name="Mondo S.J."/>
            <person name="Barry K."/>
            <person name="Sandor L."/>
            <person name="Lee J."/>
            <person name="Lipzen A."/>
            <person name="Pangilinan J."/>
            <person name="LaButti K."/>
            <person name="Hainaut M."/>
            <person name="Henrissat B."/>
            <person name="Grigoriev I.V."/>
            <person name="Spatafora J.W."/>
            <person name="Aime M.C."/>
        </authorList>
    </citation>
    <scope>NUCLEOTIDE SEQUENCE [LARGE SCALE GENOMIC DNA]</scope>
    <source>
        <strain evidence="9 10">MCA 4198</strain>
    </source>
</reference>
<gene>
    <name evidence="9" type="ORF">FA10DRAFT_265317</name>
</gene>
<feature type="binding site" evidence="6">
    <location>
        <position position="165"/>
    </location>
    <ligand>
        <name>S-adenosyl-L-methionine</name>
        <dbReference type="ChEBI" id="CHEBI:59789"/>
    </ligand>
</feature>
<keyword evidence="2 6" id="KW-0808">Transferase</keyword>
<dbReference type="InParanoid" id="A0A316YS17"/>
<dbReference type="Gene3D" id="3.40.50.150">
    <property type="entry name" value="Vaccinia Virus protein VP39"/>
    <property type="match status" value="1"/>
</dbReference>
<evidence type="ECO:0000256" key="7">
    <source>
        <dbReference type="RuleBase" id="RU362106"/>
    </source>
</evidence>
<dbReference type="InterPro" id="IPR023165">
    <property type="entry name" value="rRNA_Ade_diMease-like_C"/>
</dbReference>
<sequence>MARGAVAVVRPLLAEARAWTCAQPPRSTGVQARSIASTSRLSFAAPPSKTADQQEATSSDDPPPPTPKPKRRGRQPGAAKETADETVASSSRPRASTLGKKTVKRRIRSDAPITAPNRNGARPKGQVENLLPDPTTPFAHLPAPTFWRNVFNTERGFLKDHRYFVANEDTTRAVADRLDLSRLRQEAGGEKLTIIECYPGPGSITRSLIQSEHVDRIIAIEENEGYAAFLKQLPSDPTLERVAHLEIVKKSPYRWTTYTDLVDEGMLDHIHGVKEKRLVPQSAGSYEKATGAIHEQEDWQRSSPLVVLFTLPNAVHGEQLFQQLVSAIATRLWLFRFGRVRMAFVCSEHLATRSLAEPGEKLRTRLSTFCDALTDRKMLLNSSHFEPLQSHIWPTTSTVGAQLPVSRLPGQVFNAPSGKTKEKLCFLSLEPKTRPLLSEEDMEPFEFITRNLFVLRSTPVGEALKHVAPGAQNVLNMLSTDHPAMRKLIENVNKDKPEHEQILPDNFRIDPETFVNDLTIHQWVALAKMFDRWPFRPENLLEEQMPSRIRRDR</sequence>
<evidence type="ECO:0000256" key="4">
    <source>
        <dbReference type="ARBA" id="ARBA00022884"/>
    </source>
</evidence>
<keyword evidence="7" id="KW-0698">rRNA processing</keyword>
<evidence type="ECO:0000256" key="2">
    <source>
        <dbReference type="ARBA" id="ARBA00022679"/>
    </source>
</evidence>
<dbReference type="GO" id="GO:0003723">
    <property type="term" value="F:RNA binding"/>
    <property type="evidence" value="ECO:0007669"/>
    <property type="project" value="UniProtKB-UniRule"/>
</dbReference>
<accession>A0A316YS17</accession>
<dbReference type="PROSITE" id="PS51689">
    <property type="entry name" value="SAM_RNA_A_N6_MT"/>
    <property type="match status" value="1"/>
</dbReference>
<evidence type="ECO:0000256" key="6">
    <source>
        <dbReference type="PROSITE-ProRule" id="PRU01026"/>
    </source>
</evidence>
<evidence type="ECO:0000313" key="10">
    <source>
        <dbReference type="Proteomes" id="UP000245768"/>
    </source>
</evidence>
<organism evidence="9 10">
    <name type="scientific">Acaromyces ingoldii</name>
    <dbReference type="NCBI Taxonomy" id="215250"/>
    <lineage>
        <taxon>Eukaryota</taxon>
        <taxon>Fungi</taxon>
        <taxon>Dikarya</taxon>
        <taxon>Basidiomycota</taxon>
        <taxon>Ustilaginomycotina</taxon>
        <taxon>Exobasidiomycetes</taxon>
        <taxon>Exobasidiales</taxon>
        <taxon>Cryptobasidiaceae</taxon>
        <taxon>Acaromyces</taxon>
    </lineage>
</organism>
<dbReference type="OrthoDB" id="16079at2759"/>
<feature type="binding site" evidence="6">
    <location>
        <position position="221"/>
    </location>
    <ligand>
        <name>S-adenosyl-L-methionine</name>
        <dbReference type="ChEBI" id="CHEBI:59789"/>
    </ligand>
</feature>
<evidence type="ECO:0000256" key="3">
    <source>
        <dbReference type="ARBA" id="ARBA00022691"/>
    </source>
</evidence>
<evidence type="ECO:0000256" key="1">
    <source>
        <dbReference type="ARBA" id="ARBA00022603"/>
    </source>
</evidence>
<feature type="compositionally biased region" description="Polar residues" evidence="8">
    <location>
        <begin position="25"/>
        <end position="41"/>
    </location>
</feature>
<evidence type="ECO:0000313" key="9">
    <source>
        <dbReference type="EMBL" id="PWN91458.1"/>
    </source>
</evidence>
<dbReference type="FunCoup" id="A0A316YS17">
    <property type="interactions" value="17"/>
</dbReference>
<dbReference type="InterPro" id="IPR001737">
    <property type="entry name" value="KsgA/Erm"/>
</dbReference>
<dbReference type="PANTHER" id="PTHR11727:SF7">
    <property type="entry name" value="DIMETHYLADENOSINE TRANSFERASE-RELATED"/>
    <property type="match status" value="1"/>
</dbReference>
<comment type="function">
    <text evidence="5">Mitochondrial transcription factor that confers selective promoter recognition on the core subunit of the yeast mitochondrial RNA polymerase. Interacts with DNA in a non-specific manner.</text>
</comment>
<keyword evidence="1 6" id="KW-0489">Methyltransferase</keyword>
<dbReference type="RefSeq" id="XP_025378656.1">
    <property type="nucleotide sequence ID" value="XM_025521005.1"/>
</dbReference>
<dbReference type="SUPFAM" id="SSF53335">
    <property type="entry name" value="S-adenosyl-L-methionine-dependent methyltransferases"/>
    <property type="match status" value="1"/>
</dbReference>
<dbReference type="EC" id="2.1.1.-" evidence="7"/>
<keyword evidence="10" id="KW-1185">Reference proteome</keyword>
<dbReference type="Proteomes" id="UP000245768">
    <property type="component" value="Unassembled WGS sequence"/>
</dbReference>
<keyword evidence="4 6" id="KW-0694">RNA-binding</keyword>
<dbReference type="GO" id="GO:0000179">
    <property type="term" value="F:rRNA (adenine-N6,N6-)-dimethyltransferase activity"/>
    <property type="evidence" value="ECO:0007669"/>
    <property type="project" value="UniProtKB-UniRule"/>
</dbReference>